<dbReference type="EMBL" id="JACJLT010000163">
    <property type="protein sequence ID" value="MBM6876056.1"/>
    <property type="molecule type" value="Genomic_DNA"/>
</dbReference>
<evidence type="ECO:0000313" key="3">
    <source>
        <dbReference type="Proteomes" id="UP000728968"/>
    </source>
</evidence>
<dbReference type="Pfam" id="PF13708">
    <property type="entry name" value="DUF4942"/>
    <property type="match status" value="1"/>
</dbReference>
<sequence length="110" mass="12989">IDLEKVLQENLRAQQNKNIDCKYFILTFYKKGTCHLVFKDDDLLLKFNIFGSQKKGWLPGGYGKKSYKDMTTEEKKVIDSFQGKKEYEKVVNNQNLYITNLNNNNPSNRW</sequence>
<comment type="caution">
    <text evidence="2">The sequence shown here is derived from an EMBL/GenBank/DDBJ whole genome shotgun (WGS) entry which is preliminary data.</text>
</comment>
<protein>
    <submittedName>
        <fullName evidence="2">DUF4942 domain-containing protein</fullName>
    </submittedName>
</protein>
<name>A0ABS2G3Q3_FUSMR</name>
<feature type="domain" description="DUF4942" evidence="1">
    <location>
        <begin position="12"/>
        <end position="56"/>
    </location>
</feature>
<feature type="non-terminal residue" evidence="2">
    <location>
        <position position="1"/>
    </location>
</feature>
<dbReference type="InterPro" id="IPR031339">
    <property type="entry name" value="DUF4942"/>
</dbReference>
<evidence type="ECO:0000259" key="1">
    <source>
        <dbReference type="Pfam" id="PF13708"/>
    </source>
</evidence>
<reference evidence="2 3" key="1">
    <citation type="journal article" date="2021" name="Sci. Rep.">
        <title>The distribution of antibiotic resistance genes in chicken gut microbiota commensals.</title>
        <authorList>
            <person name="Juricova H."/>
            <person name="Matiasovicova J."/>
            <person name="Kubasova T."/>
            <person name="Cejkova D."/>
            <person name="Rychlik I."/>
        </authorList>
    </citation>
    <scope>NUCLEOTIDE SEQUENCE [LARGE SCALE GENOMIC DNA]</scope>
    <source>
        <strain evidence="2 3">An425</strain>
    </source>
</reference>
<accession>A0ABS2G3Q3</accession>
<evidence type="ECO:0000313" key="2">
    <source>
        <dbReference type="EMBL" id="MBM6876056.1"/>
    </source>
</evidence>
<gene>
    <name evidence="2" type="ORF">H6A04_10445</name>
</gene>
<proteinExistence type="predicted"/>
<dbReference type="Proteomes" id="UP000728968">
    <property type="component" value="Unassembled WGS sequence"/>
</dbReference>
<dbReference type="RefSeq" id="WP_204716693.1">
    <property type="nucleotide sequence ID" value="NZ_JACJLT010000163.1"/>
</dbReference>
<organism evidence="2 3">
    <name type="scientific">Fusobacterium mortiferum</name>
    <dbReference type="NCBI Taxonomy" id="850"/>
    <lineage>
        <taxon>Bacteria</taxon>
        <taxon>Fusobacteriati</taxon>
        <taxon>Fusobacteriota</taxon>
        <taxon>Fusobacteriia</taxon>
        <taxon>Fusobacteriales</taxon>
        <taxon>Fusobacteriaceae</taxon>
        <taxon>Fusobacterium</taxon>
    </lineage>
</organism>
<keyword evidence="3" id="KW-1185">Reference proteome</keyword>